<dbReference type="FunFam" id="3.30.70.270:FF:000020">
    <property type="entry name" value="Transposon Tf2-6 polyprotein-like Protein"/>
    <property type="match status" value="1"/>
</dbReference>
<feature type="region of interest" description="Disordered" evidence="2">
    <location>
        <begin position="460"/>
        <end position="499"/>
    </location>
</feature>
<protein>
    <recommendedName>
        <fullName evidence="3">Reverse transcriptase domain-containing protein</fullName>
    </recommendedName>
</protein>
<dbReference type="Gene3D" id="3.30.70.270">
    <property type="match status" value="2"/>
</dbReference>
<gene>
    <name evidence="4" type="ORF">EWM64_g7105</name>
</gene>
<dbReference type="STRING" id="135208.A0A4Y9ZRL5"/>
<dbReference type="Proteomes" id="UP000298061">
    <property type="component" value="Unassembled WGS sequence"/>
</dbReference>
<evidence type="ECO:0000259" key="3">
    <source>
        <dbReference type="PROSITE" id="PS50878"/>
    </source>
</evidence>
<evidence type="ECO:0000313" key="4">
    <source>
        <dbReference type="EMBL" id="TFY76904.1"/>
    </source>
</evidence>
<reference evidence="4 5" key="1">
    <citation type="submission" date="2019-02" db="EMBL/GenBank/DDBJ databases">
        <title>Genome sequencing of the rare red list fungi Hericium alpestre (H. flagellum).</title>
        <authorList>
            <person name="Buettner E."/>
            <person name="Kellner H."/>
        </authorList>
    </citation>
    <scope>NUCLEOTIDE SEQUENCE [LARGE SCALE GENOMIC DNA]</scope>
    <source>
        <strain evidence="4 5">DSM 108284</strain>
    </source>
</reference>
<dbReference type="Gene3D" id="3.10.10.10">
    <property type="entry name" value="HIV Type 1 Reverse Transcriptase, subunit A, domain 1"/>
    <property type="match status" value="1"/>
</dbReference>
<dbReference type="CDD" id="cd01647">
    <property type="entry name" value="RT_LTR"/>
    <property type="match status" value="1"/>
</dbReference>
<dbReference type="GO" id="GO:0003824">
    <property type="term" value="F:catalytic activity"/>
    <property type="evidence" value="ECO:0007669"/>
    <property type="project" value="UniProtKB-KW"/>
</dbReference>
<dbReference type="InterPro" id="IPR050951">
    <property type="entry name" value="Retrovirus_Pol_polyprotein"/>
</dbReference>
<dbReference type="AlphaFoldDB" id="A0A4Y9ZRL5"/>
<comment type="caution">
    <text evidence="4">The sequence shown here is derived from an EMBL/GenBank/DDBJ whole genome shotgun (WGS) entry which is preliminary data.</text>
</comment>
<name>A0A4Y9ZRL5_9AGAM</name>
<keyword evidence="1" id="KW-0511">Multifunctional enzyme</keyword>
<dbReference type="Pfam" id="PF00078">
    <property type="entry name" value="RVT_1"/>
    <property type="match status" value="1"/>
</dbReference>
<evidence type="ECO:0000256" key="2">
    <source>
        <dbReference type="SAM" id="MobiDB-lite"/>
    </source>
</evidence>
<dbReference type="InterPro" id="IPR043502">
    <property type="entry name" value="DNA/RNA_pol_sf"/>
</dbReference>
<accession>A0A4Y9ZRL5</accession>
<evidence type="ECO:0000313" key="5">
    <source>
        <dbReference type="Proteomes" id="UP000298061"/>
    </source>
</evidence>
<dbReference type="EMBL" id="SFCI01001056">
    <property type="protein sequence ID" value="TFY76904.1"/>
    <property type="molecule type" value="Genomic_DNA"/>
</dbReference>
<dbReference type="InterPro" id="IPR041577">
    <property type="entry name" value="RT_RNaseH_2"/>
</dbReference>
<dbReference type="InterPro" id="IPR043128">
    <property type="entry name" value="Rev_trsase/Diguanyl_cyclase"/>
</dbReference>
<dbReference type="PANTHER" id="PTHR37984">
    <property type="entry name" value="PROTEIN CBG26694"/>
    <property type="match status" value="1"/>
</dbReference>
<evidence type="ECO:0000256" key="1">
    <source>
        <dbReference type="ARBA" id="ARBA00023268"/>
    </source>
</evidence>
<dbReference type="InterPro" id="IPR000477">
    <property type="entry name" value="RT_dom"/>
</dbReference>
<keyword evidence="5" id="KW-1185">Reference proteome</keyword>
<dbReference type="PROSITE" id="PS50878">
    <property type="entry name" value="RT_POL"/>
    <property type="match status" value="1"/>
</dbReference>
<feature type="domain" description="Reverse transcriptase" evidence="3">
    <location>
        <begin position="125"/>
        <end position="305"/>
    </location>
</feature>
<dbReference type="SUPFAM" id="SSF56672">
    <property type="entry name" value="DNA/RNA polymerases"/>
    <property type="match status" value="1"/>
</dbReference>
<sequence>MPIPTEWTIRGLNISNPDDDFDRILDPDLPDDVVFRINRTTTNAQELAAAFASKQKARTLDQMIPPEYRDFRDVFEEKASERLPTRRPWDHAIDLKPEVEPHSAKAYPMAPHELKELDKFLEENLRKGYIRESKSPWAAPFFFISKKDGKLRPVQDYRELNKRTIRNEYPLPLIGELVDKLKGAKVFSKFDLRWGYNNVRIKEGDEYKAAFRCNRGLFEPTVMFFGLTNSPATFQAMMNALFKDLIDSGKVVIYMDDILVFTETLAEHRQIVRQVLARLRDNDLFLKPEKCTFEKAEVEYLGLIVSHNQLHMDPIKVEGVIQWPEPHTVKQTQSFLGFGNFYRRFIQDFSKVAKPLFELTKKTHIWQWSTECQKAFDALKTAFTTSPVLVMPDYDKPFRVECDASDFATGAILSQQGPDNQWHPIAYYSKSLNDAERNYDIYDKELLAIIRCPGNLAPLSRRTSPSHRDLDGSQEPRVLPYSTETQPPSSPMEPLSHQI</sequence>
<organism evidence="4 5">
    <name type="scientific">Hericium alpestre</name>
    <dbReference type="NCBI Taxonomy" id="135208"/>
    <lineage>
        <taxon>Eukaryota</taxon>
        <taxon>Fungi</taxon>
        <taxon>Dikarya</taxon>
        <taxon>Basidiomycota</taxon>
        <taxon>Agaricomycotina</taxon>
        <taxon>Agaricomycetes</taxon>
        <taxon>Russulales</taxon>
        <taxon>Hericiaceae</taxon>
        <taxon>Hericium</taxon>
    </lineage>
</organism>
<dbReference type="OrthoDB" id="2446696at2759"/>
<proteinExistence type="predicted"/>
<dbReference type="Pfam" id="PF17919">
    <property type="entry name" value="RT_RNaseH_2"/>
    <property type="match status" value="1"/>
</dbReference>
<dbReference type="PANTHER" id="PTHR37984:SF5">
    <property type="entry name" value="PROTEIN NYNRIN-LIKE"/>
    <property type="match status" value="1"/>
</dbReference>